<dbReference type="EMBL" id="QJKJ01006830">
    <property type="protein sequence ID" value="RDX85302.1"/>
    <property type="molecule type" value="Genomic_DNA"/>
</dbReference>
<organism evidence="1 2">
    <name type="scientific">Mucuna pruriens</name>
    <name type="common">Velvet bean</name>
    <name type="synonym">Dolichos pruriens</name>
    <dbReference type="NCBI Taxonomy" id="157652"/>
    <lineage>
        <taxon>Eukaryota</taxon>
        <taxon>Viridiplantae</taxon>
        <taxon>Streptophyta</taxon>
        <taxon>Embryophyta</taxon>
        <taxon>Tracheophyta</taxon>
        <taxon>Spermatophyta</taxon>
        <taxon>Magnoliopsida</taxon>
        <taxon>eudicotyledons</taxon>
        <taxon>Gunneridae</taxon>
        <taxon>Pentapetalae</taxon>
        <taxon>rosids</taxon>
        <taxon>fabids</taxon>
        <taxon>Fabales</taxon>
        <taxon>Fabaceae</taxon>
        <taxon>Papilionoideae</taxon>
        <taxon>50 kb inversion clade</taxon>
        <taxon>NPAAA clade</taxon>
        <taxon>indigoferoid/millettioid clade</taxon>
        <taxon>Phaseoleae</taxon>
        <taxon>Mucuna</taxon>
    </lineage>
</organism>
<keyword evidence="2" id="KW-1185">Reference proteome</keyword>
<gene>
    <name evidence="1" type="ORF">CR513_33543</name>
</gene>
<accession>A0A371G421</accession>
<sequence>MSCKVHLPRLFTYSKWKFLKRILIPPETPNINSSIEPELIFSTDVLAKFERYLEDELDLPIAIRKDTI</sequence>
<name>A0A371G421_MUCPR</name>
<dbReference type="Proteomes" id="UP000257109">
    <property type="component" value="Unassembled WGS sequence"/>
</dbReference>
<proteinExistence type="predicted"/>
<reference evidence="1" key="1">
    <citation type="submission" date="2018-05" db="EMBL/GenBank/DDBJ databases">
        <title>Draft genome of Mucuna pruriens seed.</title>
        <authorList>
            <person name="Nnadi N.E."/>
            <person name="Vos R."/>
            <person name="Hasami M.H."/>
            <person name="Devisetty U.K."/>
            <person name="Aguiy J.C."/>
        </authorList>
    </citation>
    <scope>NUCLEOTIDE SEQUENCE [LARGE SCALE GENOMIC DNA]</scope>
    <source>
        <strain evidence="1">JCA_2017</strain>
    </source>
</reference>
<dbReference type="AlphaFoldDB" id="A0A371G421"/>
<comment type="caution">
    <text evidence="1">The sequence shown here is derived from an EMBL/GenBank/DDBJ whole genome shotgun (WGS) entry which is preliminary data.</text>
</comment>
<evidence type="ECO:0000313" key="1">
    <source>
        <dbReference type="EMBL" id="RDX85302.1"/>
    </source>
</evidence>
<protein>
    <submittedName>
        <fullName evidence="1">Uncharacterized protein</fullName>
    </submittedName>
</protein>
<feature type="non-terminal residue" evidence="1">
    <location>
        <position position="1"/>
    </location>
</feature>
<evidence type="ECO:0000313" key="2">
    <source>
        <dbReference type="Proteomes" id="UP000257109"/>
    </source>
</evidence>